<dbReference type="GO" id="GO:0043811">
    <property type="term" value="F:phosphate:acyl-[acyl carrier protein] acyltransferase activity"/>
    <property type="evidence" value="ECO:0007669"/>
    <property type="project" value="UniProtKB-EC"/>
</dbReference>
<dbReference type="GO" id="GO:0008654">
    <property type="term" value="P:phospholipid biosynthetic process"/>
    <property type="evidence" value="ECO:0007669"/>
    <property type="project" value="UniProtKB-KW"/>
</dbReference>
<dbReference type="GO" id="GO:0005737">
    <property type="term" value="C:cytoplasm"/>
    <property type="evidence" value="ECO:0007669"/>
    <property type="project" value="UniProtKB-SubCell"/>
</dbReference>
<dbReference type="HAMAP" id="MF_00019">
    <property type="entry name" value="PlsX"/>
    <property type="match status" value="1"/>
</dbReference>
<dbReference type="PANTHER" id="PTHR30100">
    <property type="entry name" value="FATTY ACID/PHOSPHOLIPID SYNTHESIS PROTEIN PLSX"/>
    <property type="match status" value="1"/>
</dbReference>
<keyword evidence="3" id="KW-0963">Cytoplasm</keyword>
<dbReference type="InterPro" id="IPR003664">
    <property type="entry name" value="FA_synthesis"/>
</dbReference>
<evidence type="ECO:0000256" key="6">
    <source>
        <dbReference type="ARBA" id="ARBA00023098"/>
    </source>
</evidence>
<comment type="catalytic activity">
    <reaction evidence="1">
        <text>a fatty acyl-[ACP] + phosphate = an acyl phosphate + holo-[ACP]</text>
        <dbReference type="Rhea" id="RHEA:42292"/>
        <dbReference type="Rhea" id="RHEA-COMP:9685"/>
        <dbReference type="Rhea" id="RHEA-COMP:14125"/>
        <dbReference type="ChEBI" id="CHEBI:43474"/>
        <dbReference type="ChEBI" id="CHEBI:59918"/>
        <dbReference type="ChEBI" id="CHEBI:64479"/>
        <dbReference type="ChEBI" id="CHEBI:138651"/>
        <dbReference type="EC" id="2.3.1.274"/>
    </reaction>
</comment>
<accession>X1V736</accession>
<name>X1V736_9ZZZZ</name>
<evidence type="ECO:0000256" key="8">
    <source>
        <dbReference type="ARBA" id="ARBA00023264"/>
    </source>
</evidence>
<comment type="subcellular location">
    <subcellularLocation>
        <location evidence="2">Cytoplasm</location>
    </subcellularLocation>
</comment>
<evidence type="ECO:0000256" key="7">
    <source>
        <dbReference type="ARBA" id="ARBA00023209"/>
    </source>
</evidence>
<comment type="subunit">
    <text evidence="10">Homodimer. Probably interacts with PlsY.</text>
</comment>
<protein>
    <recommendedName>
        <fullName evidence="9">phosphate acyltransferase</fullName>
        <ecNumber evidence="9">2.3.1.274</ecNumber>
    </recommendedName>
</protein>
<dbReference type="SUPFAM" id="SSF53659">
    <property type="entry name" value="Isocitrate/Isopropylmalate dehydrogenase-like"/>
    <property type="match status" value="1"/>
</dbReference>
<evidence type="ECO:0000256" key="10">
    <source>
        <dbReference type="ARBA" id="ARBA00046608"/>
    </source>
</evidence>
<keyword evidence="6" id="KW-0443">Lipid metabolism</keyword>
<dbReference type="Pfam" id="PF02504">
    <property type="entry name" value="FA_synthesis"/>
    <property type="match status" value="1"/>
</dbReference>
<evidence type="ECO:0000256" key="1">
    <source>
        <dbReference type="ARBA" id="ARBA00001232"/>
    </source>
</evidence>
<sequence>SPLEAIRSKPNSSIVVGINLVRDGRASAFVSAGNSGAVFAAALLNLGKIKGIPRPAMGSLINITPDTPIFLIDAGANVDCRPEHLAWFANLGNLYVSQVLGIRSPRIGLLSNGEEETKGNKLIKESHKLLKGSGLNFIGNIEGQDILRRAAEVIVTDGFTGNIVLKTIEGVSDNWLYSLSQAGQVFAKAYRLPLRALRRDIGMDSWTQRLAIGLDRSRYSNCILSPNLSLIR</sequence>
<evidence type="ECO:0000256" key="3">
    <source>
        <dbReference type="ARBA" id="ARBA00022490"/>
    </source>
</evidence>
<feature type="non-terminal residue" evidence="11">
    <location>
        <position position="1"/>
    </location>
</feature>
<evidence type="ECO:0000313" key="11">
    <source>
        <dbReference type="EMBL" id="GAJ11847.1"/>
    </source>
</evidence>
<dbReference type="AlphaFoldDB" id="X1V736"/>
<keyword evidence="5" id="KW-0808">Transferase</keyword>
<dbReference type="EC" id="2.3.1.274" evidence="9"/>
<keyword evidence="7" id="KW-0594">Phospholipid biosynthesis</keyword>
<reference evidence="11" key="1">
    <citation type="journal article" date="2014" name="Front. Microbiol.">
        <title>High frequency of phylogenetically diverse reductive dehalogenase-homologous genes in deep subseafloor sedimentary metagenomes.</title>
        <authorList>
            <person name="Kawai M."/>
            <person name="Futagami T."/>
            <person name="Toyoda A."/>
            <person name="Takaki Y."/>
            <person name="Nishi S."/>
            <person name="Hori S."/>
            <person name="Arai W."/>
            <person name="Tsubouchi T."/>
            <person name="Morono Y."/>
            <person name="Uchiyama I."/>
            <person name="Ito T."/>
            <person name="Fujiyama A."/>
            <person name="Inagaki F."/>
            <person name="Takami H."/>
        </authorList>
    </citation>
    <scope>NUCLEOTIDE SEQUENCE</scope>
    <source>
        <strain evidence="11">Expedition CK06-06</strain>
    </source>
</reference>
<evidence type="ECO:0000256" key="9">
    <source>
        <dbReference type="ARBA" id="ARBA00024069"/>
    </source>
</evidence>
<dbReference type="InterPro" id="IPR012281">
    <property type="entry name" value="Phospholipid_synth_PlsX-like"/>
</dbReference>
<dbReference type="EMBL" id="BARW01027020">
    <property type="protein sequence ID" value="GAJ11847.1"/>
    <property type="molecule type" value="Genomic_DNA"/>
</dbReference>
<organism evidence="11">
    <name type="scientific">marine sediment metagenome</name>
    <dbReference type="NCBI Taxonomy" id="412755"/>
    <lineage>
        <taxon>unclassified sequences</taxon>
        <taxon>metagenomes</taxon>
        <taxon>ecological metagenomes</taxon>
    </lineage>
</organism>
<evidence type="ECO:0000256" key="5">
    <source>
        <dbReference type="ARBA" id="ARBA00022679"/>
    </source>
</evidence>
<dbReference type="Gene3D" id="3.40.718.10">
    <property type="entry name" value="Isopropylmalate Dehydrogenase"/>
    <property type="match status" value="1"/>
</dbReference>
<dbReference type="PANTHER" id="PTHR30100:SF1">
    <property type="entry name" value="PHOSPHATE ACYLTRANSFERASE"/>
    <property type="match status" value="1"/>
</dbReference>
<keyword evidence="4" id="KW-0444">Lipid biosynthesis</keyword>
<evidence type="ECO:0000256" key="2">
    <source>
        <dbReference type="ARBA" id="ARBA00004496"/>
    </source>
</evidence>
<proteinExistence type="inferred from homology"/>
<dbReference type="GO" id="GO:0006633">
    <property type="term" value="P:fatty acid biosynthetic process"/>
    <property type="evidence" value="ECO:0007669"/>
    <property type="project" value="InterPro"/>
</dbReference>
<keyword evidence="8" id="KW-1208">Phospholipid metabolism</keyword>
<gene>
    <name evidence="11" type="ORF">S12H4_43937</name>
</gene>
<evidence type="ECO:0000256" key="4">
    <source>
        <dbReference type="ARBA" id="ARBA00022516"/>
    </source>
</evidence>
<comment type="caution">
    <text evidence="11">The sequence shown here is derived from an EMBL/GenBank/DDBJ whole genome shotgun (WGS) entry which is preliminary data.</text>
</comment>